<evidence type="ECO:0000256" key="3">
    <source>
        <dbReference type="ARBA" id="ARBA00023098"/>
    </source>
</evidence>
<dbReference type="Proteomes" id="UP000198975">
    <property type="component" value="Unassembled WGS sequence"/>
</dbReference>
<feature type="domain" description="PET hydrolase/cutinase-like" evidence="4">
    <location>
        <begin position="86"/>
        <end position="188"/>
    </location>
</feature>
<dbReference type="PANTHER" id="PTHR10272">
    <property type="entry name" value="PLATELET-ACTIVATING FACTOR ACETYLHYDROLASE"/>
    <property type="match status" value="1"/>
</dbReference>
<evidence type="ECO:0000256" key="1">
    <source>
        <dbReference type="ARBA" id="ARBA00022801"/>
    </source>
</evidence>
<keyword evidence="6" id="KW-1185">Reference proteome</keyword>
<dbReference type="InterPro" id="IPR029058">
    <property type="entry name" value="AB_hydrolase_fold"/>
</dbReference>
<evidence type="ECO:0000259" key="4">
    <source>
        <dbReference type="Pfam" id="PF12740"/>
    </source>
</evidence>
<evidence type="ECO:0000313" key="5">
    <source>
        <dbReference type="EMBL" id="SCC40700.1"/>
    </source>
</evidence>
<accession>A0A1C4EAW4</accession>
<evidence type="ECO:0000313" key="6">
    <source>
        <dbReference type="Proteomes" id="UP000198975"/>
    </source>
</evidence>
<sequence length="368" mass="40332">MCDQNRPVLINLVLNMSRLFVLFLTVMLSSAAWSETAFRQLRMDEESSRPLEVALWYPTLQHGALQTIGDNIAFSGTRALRDAEPTSGEHPLLLISHGYGGNWRNLNWLAQRMALQGYIVAAVDHPGTTTRNQHPQDAQQLWLRPQDLLHVMNKVIATPALAGRVDSRRIAAIGHSLGGWTVLELAGARFDAQRFITDCQQHPILSGCKLTAKLGIDQPLAASKLVADARESRIKAVVSLDLGLARGFRPDSLRQITVPVLIMAAQADSDALPASLESGYLATYIPADRQRYRRVEGATHFSFMQMCKPGAAALIEQEAPGEGIVCEDGGTLSRNAIHLHLLKEISSFLNQALDYQPPRAGNPLASSH</sequence>
<reference evidence="6" key="1">
    <citation type="submission" date="2016-08" db="EMBL/GenBank/DDBJ databases">
        <authorList>
            <person name="Varghese N."/>
            <person name="Submissions Spin"/>
        </authorList>
    </citation>
    <scope>NUCLEOTIDE SEQUENCE [LARGE SCALE GENOMIC DNA]</scope>
    <source>
        <strain evidence="6">REICA_082</strain>
    </source>
</reference>
<dbReference type="GO" id="GO:0003847">
    <property type="term" value="F:1-alkyl-2-acetylglycerophosphocholine esterase activity"/>
    <property type="evidence" value="ECO:0007669"/>
    <property type="project" value="TreeGrafter"/>
</dbReference>
<proteinExistence type="predicted"/>
<dbReference type="PANTHER" id="PTHR10272:SF0">
    <property type="entry name" value="PLATELET-ACTIVATING FACTOR ACETYLHYDROLASE"/>
    <property type="match status" value="1"/>
</dbReference>
<dbReference type="PIRSF" id="PIRSF031982">
    <property type="entry name" value="UCP031982_abhydr"/>
    <property type="match status" value="1"/>
</dbReference>
<keyword evidence="2" id="KW-0442">Lipid degradation</keyword>
<name>A0A1C4EAW4_9ENTR</name>
<dbReference type="Pfam" id="PF12740">
    <property type="entry name" value="PETase"/>
    <property type="match status" value="1"/>
</dbReference>
<dbReference type="EMBL" id="FMAY01000021">
    <property type="protein sequence ID" value="SCC40700.1"/>
    <property type="molecule type" value="Genomic_DNA"/>
</dbReference>
<dbReference type="InterPro" id="IPR016986">
    <property type="entry name" value="UCP031982_abhydr"/>
</dbReference>
<dbReference type="AlphaFoldDB" id="A0A1C4EAW4"/>
<dbReference type="GO" id="GO:0016042">
    <property type="term" value="P:lipid catabolic process"/>
    <property type="evidence" value="ECO:0007669"/>
    <property type="project" value="UniProtKB-KW"/>
</dbReference>
<dbReference type="InterPro" id="IPR041127">
    <property type="entry name" value="PET_hydrolase/cutinase-like"/>
</dbReference>
<dbReference type="Gene3D" id="3.40.50.1820">
    <property type="entry name" value="alpha/beta hydrolase"/>
    <property type="match status" value="1"/>
</dbReference>
<keyword evidence="3" id="KW-0443">Lipid metabolism</keyword>
<gene>
    <name evidence="5" type="ORF">GA0061071_12112</name>
</gene>
<evidence type="ECO:0000256" key="2">
    <source>
        <dbReference type="ARBA" id="ARBA00022963"/>
    </source>
</evidence>
<keyword evidence="1 5" id="KW-0378">Hydrolase</keyword>
<organism evidence="5 6">
    <name type="scientific">Kosakonia oryzendophytica</name>
    <dbReference type="NCBI Taxonomy" id="1005665"/>
    <lineage>
        <taxon>Bacteria</taxon>
        <taxon>Pseudomonadati</taxon>
        <taxon>Pseudomonadota</taxon>
        <taxon>Gammaproteobacteria</taxon>
        <taxon>Enterobacterales</taxon>
        <taxon>Enterobacteriaceae</taxon>
        <taxon>Kosakonia</taxon>
    </lineage>
</organism>
<dbReference type="SUPFAM" id="SSF53474">
    <property type="entry name" value="alpha/beta-Hydrolases"/>
    <property type="match status" value="1"/>
</dbReference>
<protein>
    <submittedName>
        <fullName evidence="5">Predicted dienelactone hydrolase</fullName>
    </submittedName>
</protein>